<gene>
    <name evidence="2" type="ORF">FJY75_11430</name>
</gene>
<dbReference type="InterPro" id="IPR025420">
    <property type="entry name" value="DUF4143"/>
</dbReference>
<accession>A0A938BRL6</accession>
<dbReference type="AlphaFoldDB" id="A0A938BRL6"/>
<evidence type="ECO:0000313" key="2">
    <source>
        <dbReference type="EMBL" id="MBM3318452.1"/>
    </source>
</evidence>
<feature type="domain" description="AAA+ ATPase" evidence="1">
    <location>
        <begin position="26"/>
        <end position="144"/>
    </location>
</feature>
<sequence>MISEHFRLSYTECRDALLARLKEPAPGRIQLLSGPRQVGKTTLLLELARSLGGQALYAAADSPEASLPGHWERLFGRAEERAAAHGRAVVLLDEAHLLHDWAARLKGIADGHRRRRIPVHIVATGSSALRLAAGSRETLAGRFERLTLTHWSASSLAREFGIGARDAADLAVRMGTYPGAFHLRKDPARWAAYVHDAILEPAIGRDILALSAVRRPALLRQVFAVAASSPAQIMSLQKMQGRLQDPGALETIAHYLSLLEEASLVAPIPKYSPRALRRRSSPPKLVTLSNALVAVMAPPGAAAV</sequence>
<dbReference type="EMBL" id="VGIY01000362">
    <property type="protein sequence ID" value="MBM3318452.1"/>
    <property type="molecule type" value="Genomic_DNA"/>
</dbReference>
<feature type="non-terminal residue" evidence="2">
    <location>
        <position position="304"/>
    </location>
</feature>
<protein>
    <submittedName>
        <fullName evidence="2">ATP-binding protein</fullName>
    </submittedName>
</protein>
<organism evidence="2 3">
    <name type="scientific">Eiseniibacteriota bacterium</name>
    <dbReference type="NCBI Taxonomy" id="2212470"/>
    <lineage>
        <taxon>Bacteria</taxon>
        <taxon>Candidatus Eiseniibacteriota</taxon>
    </lineage>
</organism>
<evidence type="ECO:0000259" key="1">
    <source>
        <dbReference type="SMART" id="SM00382"/>
    </source>
</evidence>
<dbReference type="GO" id="GO:0005524">
    <property type="term" value="F:ATP binding"/>
    <property type="evidence" value="ECO:0007669"/>
    <property type="project" value="UniProtKB-KW"/>
</dbReference>
<dbReference type="SUPFAM" id="SSF52540">
    <property type="entry name" value="P-loop containing nucleoside triphosphate hydrolases"/>
    <property type="match status" value="1"/>
</dbReference>
<proteinExistence type="predicted"/>
<reference evidence="2" key="1">
    <citation type="submission" date="2019-03" db="EMBL/GenBank/DDBJ databases">
        <title>Lake Tanganyika Metagenome-Assembled Genomes (MAGs).</title>
        <authorList>
            <person name="Tran P."/>
        </authorList>
    </citation>
    <scope>NUCLEOTIDE SEQUENCE</scope>
    <source>
        <strain evidence="2">M_DeepCast_400m_m2_100</strain>
    </source>
</reference>
<dbReference type="Pfam" id="PF13173">
    <property type="entry name" value="AAA_14"/>
    <property type="match status" value="1"/>
</dbReference>
<name>A0A938BRL6_UNCEI</name>
<evidence type="ECO:0000313" key="3">
    <source>
        <dbReference type="Proteomes" id="UP000748308"/>
    </source>
</evidence>
<comment type="caution">
    <text evidence="2">The sequence shown here is derived from an EMBL/GenBank/DDBJ whole genome shotgun (WGS) entry which is preliminary data.</text>
</comment>
<dbReference type="PANTHER" id="PTHR43566:SF1">
    <property type="entry name" value="AAA+ ATPASE DOMAIN-CONTAINING PROTEIN"/>
    <property type="match status" value="1"/>
</dbReference>
<keyword evidence="2" id="KW-0067">ATP-binding</keyword>
<dbReference type="Gene3D" id="3.40.50.300">
    <property type="entry name" value="P-loop containing nucleotide triphosphate hydrolases"/>
    <property type="match status" value="1"/>
</dbReference>
<keyword evidence="2" id="KW-0547">Nucleotide-binding</keyword>
<dbReference type="PANTHER" id="PTHR43566">
    <property type="entry name" value="CONSERVED PROTEIN"/>
    <property type="match status" value="1"/>
</dbReference>
<dbReference type="SMART" id="SM00382">
    <property type="entry name" value="AAA"/>
    <property type="match status" value="1"/>
</dbReference>
<dbReference type="InterPro" id="IPR041682">
    <property type="entry name" value="AAA_14"/>
</dbReference>
<dbReference type="InterPro" id="IPR003593">
    <property type="entry name" value="AAA+_ATPase"/>
</dbReference>
<dbReference type="Pfam" id="PF13635">
    <property type="entry name" value="DUF4143"/>
    <property type="match status" value="1"/>
</dbReference>
<dbReference type="Proteomes" id="UP000748308">
    <property type="component" value="Unassembled WGS sequence"/>
</dbReference>
<dbReference type="InterPro" id="IPR027417">
    <property type="entry name" value="P-loop_NTPase"/>
</dbReference>